<name>A0A336MG64_CULSO</name>
<feature type="signal peptide" evidence="1">
    <location>
        <begin position="1"/>
        <end position="17"/>
    </location>
</feature>
<reference evidence="3" key="2">
    <citation type="submission" date="2018-07" db="EMBL/GenBank/DDBJ databases">
        <authorList>
            <person name="Quirk P.G."/>
            <person name="Krulwich T.A."/>
        </authorList>
    </citation>
    <scope>NUCLEOTIDE SEQUENCE</scope>
</reference>
<dbReference type="EMBL" id="UFQT01000538">
    <property type="protein sequence ID" value="SSX25068.1"/>
    <property type="molecule type" value="Genomic_DNA"/>
</dbReference>
<dbReference type="EMBL" id="UFQS01000538">
    <property type="protein sequence ID" value="SSX04705.1"/>
    <property type="molecule type" value="Genomic_DNA"/>
</dbReference>
<protein>
    <submittedName>
        <fullName evidence="3">CSON011898 protein</fullName>
    </submittedName>
</protein>
<gene>
    <name evidence="3" type="primary">CSON011898</name>
</gene>
<proteinExistence type="predicted"/>
<keyword evidence="1" id="KW-0732">Signal</keyword>
<reference evidence="2" key="1">
    <citation type="submission" date="2018-04" db="EMBL/GenBank/DDBJ databases">
        <authorList>
            <person name="Go L.Y."/>
            <person name="Mitchell J.A."/>
        </authorList>
    </citation>
    <scope>NUCLEOTIDE SEQUENCE</scope>
    <source>
        <tissue evidence="2">Whole organism</tissue>
    </source>
</reference>
<evidence type="ECO:0000313" key="2">
    <source>
        <dbReference type="EMBL" id="SSX04705.1"/>
    </source>
</evidence>
<accession>A0A336MG64</accession>
<dbReference type="AlphaFoldDB" id="A0A336MG64"/>
<evidence type="ECO:0000313" key="3">
    <source>
        <dbReference type="EMBL" id="SSX25068.1"/>
    </source>
</evidence>
<organism evidence="3">
    <name type="scientific">Culicoides sonorensis</name>
    <name type="common">Biting midge</name>
    <dbReference type="NCBI Taxonomy" id="179676"/>
    <lineage>
        <taxon>Eukaryota</taxon>
        <taxon>Metazoa</taxon>
        <taxon>Ecdysozoa</taxon>
        <taxon>Arthropoda</taxon>
        <taxon>Hexapoda</taxon>
        <taxon>Insecta</taxon>
        <taxon>Pterygota</taxon>
        <taxon>Neoptera</taxon>
        <taxon>Endopterygota</taxon>
        <taxon>Diptera</taxon>
        <taxon>Nematocera</taxon>
        <taxon>Chironomoidea</taxon>
        <taxon>Ceratopogonidae</taxon>
        <taxon>Ceratopogoninae</taxon>
        <taxon>Culicoides</taxon>
        <taxon>Monoculicoides</taxon>
    </lineage>
</organism>
<evidence type="ECO:0000256" key="1">
    <source>
        <dbReference type="SAM" id="SignalP"/>
    </source>
</evidence>
<feature type="chain" id="PRO_5036328667" evidence="1">
    <location>
        <begin position="18"/>
        <end position="92"/>
    </location>
</feature>
<dbReference type="VEuPathDB" id="VectorBase:CSON011898"/>
<sequence length="92" mass="9937">MFKFIVLALALFAVANAGVLLKSPEAVYIGTFGVEDTGRWDGCILDGRLFDCGTLNERFLPKGGFIRYAAPLAYQQQIIGSPILSNGIILAK</sequence>